<feature type="transmembrane region" description="Helical" evidence="1">
    <location>
        <begin position="6"/>
        <end position="39"/>
    </location>
</feature>
<sequence>MREDHGWLIWTFISTVCAVFTFDSTLDIGLFISGICMSCKALINKQKERACFEKRLIKTRS</sequence>
<protein>
    <submittedName>
        <fullName evidence="2">Uncharacterized protein</fullName>
    </submittedName>
</protein>
<keyword evidence="1" id="KW-0812">Transmembrane</keyword>
<accession>A0ABU5K4T8</accession>
<evidence type="ECO:0000256" key="1">
    <source>
        <dbReference type="SAM" id="Phobius"/>
    </source>
</evidence>
<gene>
    <name evidence="2" type="ORF">U2I54_25305</name>
</gene>
<dbReference type="RefSeq" id="WP_374219507.1">
    <property type="nucleotide sequence ID" value="NZ_JAXOVW010000127.1"/>
</dbReference>
<keyword evidence="3" id="KW-1185">Reference proteome</keyword>
<comment type="caution">
    <text evidence="2">The sequence shown here is derived from an EMBL/GenBank/DDBJ whole genome shotgun (WGS) entry which is preliminary data.</text>
</comment>
<dbReference type="Proteomes" id="UP001291930">
    <property type="component" value="Unassembled WGS sequence"/>
</dbReference>
<name>A0ABU5K4T8_9BACI</name>
<dbReference type="EMBL" id="JAXOVW010000127">
    <property type="protein sequence ID" value="MDZ5610257.1"/>
    <property type="molecule type" value="Genomic_DNA"/>
</dbReference>
<evidence type="ECO:0000313" key="3">
    <source>
        <dbReference type="Proteomes" id="UP001291930"/>
    </source>
</evidence>
<reference evidence="3" key="1">
    <citation type="submission" date="2023-11" db="EMBL/GenBank/DDBJ databases">
        <title>Genome Sequence of Bacillus pseudomycoides stain BUPM19.</title>
        <authorList>
            <person name="Farhat A."/>
        </authorList>
    </citation>
    <scope>NUCLEOTIDE SEQUENCE [LARGE SCALE GENOMIC DNA]</scope>
    <source>
        <strain evidence="3">BUPM19</strain>
    </source>
</reference>
<organism evidence="2 3">
    <name type="scientific">Bacillus bingmayongensis</name>
    <dbReference type="NCBI Taxonomy" id="1150157"/>
    <lineage>
        <taxon>Bacteria</taxon>
        <taxon>Bacillati</taxon>
        <taxon>Bacillota</taxon>
        <taxon>Bacilli</taxon>
        <taxon>Bacillales</taxon>
        <taxon>Bacillaceae</taxon>
        <taxon>Bacillus</taxon>
    </lineage>
</organism>
<proteinExistence type="predicted"/>
<keyword evidence="1" id="KW-1133">Transmembrane helix</keyword>
<keyword evidence="1" id="KW-0472">Membrane</keyword>
<evidence type="ECO:0000313" key="2">
    <source>
        <dbReference type="EMBL" id="MDZ5610257.1"/>
    </source>
</evidence>